<gene>
    <name evidence="3" type="ORF">PSM36_0140</name>
</gene>
<dbReference type="Gene3D" id="3.40.50.720">
    <property type="entry name" value="NAD(P)-binding Rossmann-like Domain"/>
    <property type="match status" value="1"/>
</dbReference>
<dbReference type="GO" id="GO:0000166">
    <property type="term" value="F:nucleotide binding"/>
    <property type="evidence" value="ECO:0007669"/>
    <property type="project" value="InterPro"/>
</dbReference>
<dbReference type="SUPFAM" id="SSF55347">
    <property type="entry name" value="Glyceraldehyde-3-phosphate dehydrogenase-like, C-terminal domain"/>
    <property type="match status" value="1"/>
</dbReference>
<name>A0A1R3SRE2_9BACT</name>
<accession>A0A1R3SRE2</accession>
<keyword evidence="4" id="KW-1185">Reference proteome</keyword>
<evidence type="ECO:0000313" key="4">
    <source>
        <dbReference type="Proteomes" id="UP000187464"/>
    </source>
</evidence>
<dbReference type="Proteomes" id="UP000187464">
    <property type="component" value="Chromosome I"/>
</dbReference>
<proteinExistence type="predicted"/>
<evidence type="ECO:0000259" key="1">
    <source>
        <dbReference type="Pfam" id="PF01408"/>
    </source>
</evidence>
<evidence type="ECO:0000313" key="3">
    <source>
        <dbReference type="EMBL" id="SCD18976.1"/>
    </source>
</evidence>
<dbReference type="STRING" id="1642647.PSM36_0140"/>
<dbReference type="PANTHER" id="PTHR43377:SF1">
    <property type="entry name" value="BILIVERDIN REDUCTASE A"/>
    <property type="match status" value="1"/>
</dbReference>
<reference evidence="4" key="1">
    <citation type="submission" date="2016-08" db="EMBL/GenBank/DDBJ databases">
        <authorList>
            <person name="Wibberg D."/>
        </authorList>
    </citation>
    <scope>NUCLEOTIDE SEQUENCE [LARGE SCALE GENOMIC DNA]</scope>
</reference>
<dbReference type="EMBL" id="LT605205">
    <property type="protein sequence ID" value="SCD18976.1"/>
    <property type="molecule type" value="Genomic_DNA"/>
</dbReference>
<dbReference type="Pfam" id="PF01408">
    <property type="entry name" value="GFO_IDH_MocA"/>
    <property type="match status" value="1"/>
</dbReference>
<feature type="domain" description="Gfo/Idh/MocA-like oxidoreductase N-terminal" evidence="1">
    <location>
        <begin position="48"/>
        <end position="150"/>
    </location>
</feature>
<dbReference type="SUPFAM" id="SSF51735">
    <property type="entry name" value="NAD(P)-binding Rossmann-fold domains"/>
    <property type="match status" value="1"/>
</dbReference>
<dbReference type="InterPro" id="IPR051450">
    <property type="entry name" value="Gfo/Idh/MocA_Oxidoreductases"/>
</dbReference>
<sequence>MKFPILLISLIIFAGLFVKQLIDTPPSSNPVRIGIDGLSHDHVHGLLNRYKERTDILIVGIAESNKKRAQALSVQYGFDMGIVYDDLATMVEETQPEGVVAFNSIYDHLSTVEVCAPRGIHVMVEKPLAVSTEHAEEMKKLARENNIHLLTNYETTWYPAHYKAFEMAVLKQEIGDINKVIINDGHKGPVEIGCSPEFLEWLTDPVQNGGGAVTDFGCYGANLMTWIMQNEEPETVTAILQTIKPEVYPEVDDQATIILTYPHAQAVIQGSWNWPIDRKDLSIYGEDGYVSVLNSHDLEYRLARSTPKREEKVTESPLEAKEPFNYFANVIRGDVKVKVTDLSSLENNLIVVKILDAAKQSAAEGRTVQFTK</sequence>
<dbReference type="InterPro" id="IPR000683">
    <property type="entry name" value="Gfo/Idh/MocA-like_OxRdtase_N"/>
</dbReference>
<dbReference type="Gene3D" id="3.30.360.10">
    <property type="entry name" value="Dihydrodipicolinate Reductase, domain 2"/>
    <property type="match status" value="1"/>
</dbReference>
<dbReference type="AlphaFoldDB" id="A0A1R3SRE2"/>
<dbReference type="InterPro" id="IPR055170">
    <property type="entry name" value="GFO_IDH_MocA-like_dom"/>
</dbReference>
<organism evidence="3 4">
    <name type="scientific">Proteiniphilum saccharofermentans</name>
    <dbReference type="NCBI Taxonomy" id="1642647"/>
    <lineage>
        <taxon>Bacteria</taxon>
        <taxon>Pseudomonadati</taxon>
        <taxon>Bacteroidota</taxon>
        <taxon>Bacteroidia</taxon>
        <taxon>Bacteroidales</taxon>
        <taxon>Dysgonomonadaceae</taxon>
        <taxon>Proteiniphilum</taxon>
    </lineage>
</organism>
<evidence type="ECO:0000259" key="2">
    <source>
        <dbReference type="Pfam" id="PF22725"/>
    </source>
</evidence>
<dbReference type="PANTHER" id="PTHR43377">
    <property type="entry name" value="BILIVERDIN REDUCTASE A"/>
    <property type="match status" value="1"/>
</dbReference>
<dbReference type="RefSeq" id="WP_076928355.1">
    <property type="nucleotide sequence ID" value="NZ_LT605205.1"/>
</dbReference>
<feature type="domain" description="GFO/IDH/MocA-like oxidoreductase" evidence="2">
    <location>
        <begin position="169"/>
        <end position="290"/>
    </location>
</feature>
<dbReference type="KEGG" id="psac:PSM36_0140"/>
<dbReference type="Pfam" id="PF22725">
    <property type="entry name" value="GFO_IDH_MocA_C3"/>
    <property type="match status" value="1"/>
</dbReference>
<protein>
    <submittedName>
        <fullName evidence="3">Oxidoreductase domain-containing protein</fullName>
    </submittedName>
</protein>
<dbReference type="InterPro" id="IPR036291">
    <property type="entry name" value="NAD(P)-bd_dom_sf"/>
</dbReference>